<evidence type="ECO:0000256" key="2">
    <source>
        <dbReference type="SAM" id="MobiDB-lite"/>
    </source>
</evidence>
<feature type="region of interest" description="Disordered" evidence="2">
    <location>
        <begin position="491"/>
        <end position="517"/>
    </location>
</feature>
<dbReference type="InterPro" id="IPR050922">
    <property type="entry name" value="LytR/CpsA/Psr_CW_biosynth"/>
</dbReference>
<gene>
    <name evidence="6" type="ORF">ACEZDJ_30600</name>
</gene>
<comment type="caution">
    <text evidence="6">The sequence shown here is derived from an EMBL/GenBank/DDBJ whole genome shotgun (WGS) entry which is preliminary data.</text>
</comment>
<organism evidence="6 7">
    <name type="scientific">Streptacidiphilus cavernicola</name>
    <dbReference type="NCBI Taxonomy" id="3342716"/>
    <lineage>
        <taxon>Bacteria</taxon>
        <taxon>Bacillati</taxon>
        <taxon>Actinomycetota</taxon>
        <taxon>Actinomycetes</taxon>
        <taxon>Kitasatosporales</taxon>
        <taxon>Streptomycetaceae</taxon>
        <taxon>Streptacidiphilus</taxon>
    </lineage>
</organism>
<dbReference type="Pfam" id="PF13399">
    <property type="entry name" value="LytR_C"/>
    <property type="match status" value="1"/>
</dbReference>
<comment type="similarity">
    <text evidence="1">Belongs to the LytR/CpsA/Psr (LCP) family.</text>
</comment>
<evidence type="ECO:0000313" key="7">
    <source>
        <dbReference type="Proteomes" id="UP001592528"/>
    </source>
</evidence>
<dbReference type="Gene3D" id="3.30.70.2390">
    <property type="match status" value="1"/>
</dbReference>
<keyword evidence="3" id="KW-0472">Membrane</keyword>
<dbReference type="RefSeq" id="WP_084715195.1">
    <property type="nucleotide sequence ID" value="NZ_JBHEZZ010000022.1"/>
</dbReference>
<dbReference type="Gene3D" id="3.40.630.190">
    <property type="entry name" value="LCP protein"/>
    <property type="match status" value="1"/>
</dbReference>
<protein>
    <submittedName>
        <fullName evidence="6">LCP family protein</fullName>
    </submittedName>
</protein>
<evidence type="ECO:0000259" key="5">
    <source>
        <dbReference type="Pfam" id="PF13399"/>
    </source>
</evidence>
<proteinExistence type="inferred from homology"/>
<reference evidence="6 7" key="1">
    <citation type="submission" date="2024-09" db="EMBL/GenBank/DDBJ databases">
        <authorList>
            <person name="Lee S.D."/>
        </authorList>
    </citation>
    <scope>NUCLEOTIDE SEQUENCE [LARGE SCALE GENOMIC DNA]</scope>
    <source>
        <strain evidence="6 7">N1-5</strain>
    </source>
</reference>
<keyword evidence="7" id="KW-1185">Reference proteome</keyword>
<dbReference type="PANTHER" id="PTHR33392">
    <property type="entry name" value="POLYISOPRENYL-TEICHOIC ACID--PEPTIDOGLYCAN TEICHOIC ACID TRANSFERASE TAGU"/>
    <property type="match status" value="1"/>
</dbReference>
<keyword evidence="3" id="KW-0812">Transmembrane</keyword>
<keyword evidence="3" id="KW-1133">Transmembrane helix</keyword>
<feature type="compositionally biased region" description="Low complexity" evidence="2">
    <location>
        <begin position="493"/>
        <end position="517"/>
    </location>
</feature>
<sequence>MVDRRTERTRRAAPRRASGRSKLLLVGRAVAGAASAGVLLTAGVSWYTYHSLTTGMKTSDALSVSQRNAPPKALDNSVNLLLIGLDSRKDMNGNNLPDWIVQDELHAGGSSDVGGYNTNSLILLHIPAGGGKVQAFSIPRDDYVQTLNGDGSSQGMHKIKEAYGLAKSAAETRLQAQGVTGAALEQQSREAGREATLTTLQAFLGVRIDHFAEVNLMGFYDIAQAVQPITVCLNEDTSDPAISGQGSGASFHKGLNTLNAAQALSFVRQRHNIAATAANGGGSDFARTHRQQAFISSVEYKLKQEGLFSDLGKMQALLDVVKKDIVLDNQWNILDFAQQAPNLTGGKVVFNTLPITGFARENGEDVNTVSPSQIKRIMQQLIGHAPAPAPSASSPGSSAPATVRAAPAVVDVLNGSGVTGGAAAESKALVALGYTAGQVASHSARSHTTVLYGTGADTAAQQIAGKLGVASATASSAVRTGHVEVILGAGFNPPTTTGTGSGSGSDPAAASSTSTTAPVAVPMQGAAVQAGGIPCVD</sequence>
<dbReference type="NCBIfam" id="TIGR00350">
    <property type="entry name" value="lytR_cpsA_psr"/>
    <property type="match status" value="1"/>
</dbReference>
<accession>A0ABV6UW01</accession>
<evidence type="ECO:0000259" key="4">
    <source>
        <dbReference type="Pfam" id="PF03816"/>
    </source>
</evidence>
<dbReference type="EMBL" id="JBHEZZ010000022">
    <property type="protein sequence ID" value="MFC1405648.1"/>
    <property type="molecule type" value="Genomic_DNA"/>
</dbReference>
<evidence type="ECO:0000256" key="3">
    <source>
        <dbReference type="SAM" id="Phobius"/>
    </source>
</evidence>
<name>A0ABV6UW01_9ACTN</name>
<feature type="domain" description="LytR/CpsA/Psr regulator C-terminal" evidence="5">
    <location>
        <begin position="410"/>
        <end position="491"/>
    </location>
</feature>
<dbReference type="Proteomes" id="UP001592528">
    <property type="component" value="Unassembled WGS sequence"/>
</dbReference>
<feature type="transmembrane region" description="Helical" evidence="3">
    <location>
        <begin position="25"/>
        <end position="49"/>
    </location>
</feature>
<dbReference type="PANTHER" id="PTHR33392:SF6">
    <property type="entry name" value="POLYISOPRENYL-TEICHOIC ACID--PEPTIDOGLYCAN TEICHOIC ACID TRANSFERASE TAGU"/>
    <property type="match status" value="1"/>
</dbReference>
<dbReference type="InterPro" id="IPR027381">
    <property type="entry name" value="LytR/CpsA/Psr_C"/>
</dbReference>
<evidence type="ECO:0000256" key="1">
    <source>
        <dbReference type="ARBA" id="ARBA00006068"/>
    </source>
</evidence>
<dbReference type="InterPro" id="IPR004474">
    <property type="entry name" value="LytR_CpsA_psr"/>
</dbReference>
<feature type="domain" description="Cell envelope-related transcriptional attenuator" evidence="4">
    <location>
        <begin position="117"/>
        <end position="303"/>
    </location>
</feature>
<evidence type="ECO:0000313" key="6">
    <source>
        <dbReference type="EMBL" id="MFC1405648.1"/>
    </source>
</evidence>
<dbReference type="Pfam" id="PF03816">
    <property type="entry name" value="LytR_cpsA_psr"/>
    <property type="match status" value="1"/>
</dbReference>